<sequence>MKYIIIGLGNYGGVLAEELSALGHEVVGVDVREPQVDVLKDKVTTSFIIDATDEAALGALPLQDVDVVIVAIGENFGASVRVVALLKKLGVKHIYARAVDEVHRTVLEAFNLDAILTPEKEAARSLVRRLDLRVNVESFQVDEDYYVLKFKLPSRLVGYSLSELSLEKEFQIRIIALVQGHQVMNSLGISILDHQVSPEMGAHYQLQADDELVCYGKYSDFMSFWKAL</sequence>
<dbReference type="InterPro" id="IPR003148">
    <property type="entry name" value="RCK_N"/>
</dbReference>
<accession>J9H5M8</accession>
<proteinExistence type="predicted"/>
<dbReference type="Gene3D" id="3.30.70.1450">
    <property type="entry name" value="Regulator of K+ conductance, C-terminal domain"/>
    <property type="match status" value="1"/>
</dbReference>
<dbReference type="SUPFAM" id="SSF116726">
    <property type="entry name" value="TrkA C-terminal domain-like"/>
    <property type="match status" value="1"/>
</dbReference>
<dbReference type="GO" id="GO:0006813">
    <property type="term" value="P:potassium ion transport"/>
    <property type="evidence" value="ECO:0007669"/>
    <property type="project" value="InterPro"/>
</dbReference>
<dbReference type="Gene3D" id="3.40.50.720">
    <property type="entry name" value="NAD(P)-binding Rossmann-like Domain"/>
    <property type="match status" value="1"/>
</dbReference>
<dbReference type="SUPFAM" id="SSF51735">
    <property type="entry name" value="NAD(P)-binding Rossmann-fold domains"/>
    <property type="match status" value="1"/>
</dbReference>
<feature type="domain" description="RCK N-terminal" evidence="1">
    <location>
        <begin position="1"/>
        <end position="116"/>
    </location>
</feature>
<organism evidence="2">
    <name type="scientific">gut metagenome</name>
    <dbReference type="NCBI Taxonomy" id="749906"/>
    <lineage>
        <taxon>unclassified sequences</taxon>
        <taxon>metagenomes</taxon>
        <taxon>organismal metagenomes</taxon>
    </lineage>
</organism>
<dbReference type="InterPro" id="IPR036291">
    <property type="entry name" value="NAD(P)-bd_dom_sf"/>
</dbReference>
<reference evidence="2" key="1">
    <citation type="journal article" date="2012" name="PLoS ONE">
        <title>Gene sets for utilization of primary and secondary nutrition supplies in the distal gut of endangered iberian lynx.</title>
        <authorList>
            <person name="Alcaide M."/>
            <person name="Messina E."/>
            <person name="Richter M."/>
            <person name="Bargiela R."/>
            <person name="Peplies J."/>
            <person name="Huws S.A."/>
            <person name="Newbold C.J."/>
            <person name="Golyshin P.N."/>
            <person name="Simon M.A."/>
            <person name="Lopez G."/>
            <person name="Yakimov M.M."/>
            <person name="Ferrer M."/>
        </authorList>
    </citation>
    <scope>NUCLEOTIDE SEQUENCE</scope>
</reference>
<dbReference type="InterPro" id="IPR036721">
    <property type="entry name" value="RCK_C_sf"/>
</dbReference>
<evidence type="ECO:0000259" key="1">
    <source>
        <dbReference type="PROSITE" id="PS51201"/>
    </source>
</evidence>
<dbReference type="PANTHER" id="PTHR43833">
    <property type="entry name" value="POTASSIUM CHANNEL PROTEIN 2-RELATED-RELATED"/>
    <property type="match status" value="1"/>
</dbReference>
<dbReference type="Pfam" id="PF02254">
    <property type="entry name" value="TrkA_N"/>
    <property type="match status" value="1"/>
</dbReference>
<comment type="caution">
    <text evidence="2">The sequence shown here is derived from an EMBL/GenBank/DDBJ whole genome shotgun (WGS) entry which is preliminary data.</text>
</comment>
<gene>
    <name evidence="2" type="ORF">EVA_02615</name>
</gene>
<protein>
    <submittedName>
        <fullName evidence="2">TrkA-N domain-containing protein</fullName>
    </submittedName>
</protein>
<evidence type="ECO:0000313" key="2">
    <source>
        <dbReference type="EMBL" id="EJX09270.1"/>
    </source>
</evidence>
<dbReference type="AlphaFoldDB" id="J9H5M8"/>
<dbReference type="PROSITE" id="PS51201">
    <property type="entry name" value="RCK_N"/>
    <property type="match status" value="1"/>
</dbReference>
<dbReference type="EMBL" id="AMCI01000429">
    <property type="protein sequence ID" value="EJX09270.1"/>
    <property type="molecule type" value="Genomic_DNA"/>
</dbReference>
<dbReference type="PANTHER" id="PTHR43833:SF7">
    <property type="entry name" value="KTR SYSTEM POTASSIUM UPTAKE PROTEIN C"/>
    <property type="match status" value="1"/>
</dbReference>
<name>J9H5M8_9ZZZZ</name>
<dbReference type="InterPro" id="IPR050721">
    <property type="entry name" value="Trk_Ktr_HKT_K-transport"/>
</dbReference>